<feature type="transmembrane region" description="Helical" evidence="1">
    <location>
        <begin position="140"/>
        <end position="162"/>
    </location>
</feature>
<proteinExistence type="predicted"/>
<evidence type="ECO:0000256" key="1">
    <source>
        <dbReference type="SAM" id="Phobius"/>
    </source>
</evidence>
<name>A0ABU6RQ64_9FABA</name>
<keyword evidence="1" id="KW-1133">Transmembrane helix</keyword>
<accession>A0ABU6RQ64</accession>
<organism evidence="2 3">
    <name type="scientific">Stylosanthes scabra</name>
    <dbReference type="NCBI Taxonomy" id="79078"/>
    <lineage>
        <taxon>Eukaryota</taxon>
        <taxon>Viridiplantae</taxon>
        <taxon>Streptophyta</taxon>
        <taxon>Embryophyta</taxon>
        <taxon>Tracheophyta</taxon>
        <taxon>Spermatophyta</taxon>
        <taxon>Magnoliopsida</taxon>
        <taxon>eudicotyledons</taxon>
        <taxon>Gunneridae</taxon>
        <taxon>Pentapetalae</taxon>
        <taxon>rosids</taxon>
        <taxon>fabids</taxon>
        <taxon>Fabales</taxon>
        <taxon>Fabaceae</taxon>
        <taxon>Papilionoideae</taxon>
        <taxon>50 kb inversion clade</taxon>
        <taxon>dalbergioids sensu lato</taxon>
        <taxon>Dalbergieae</taxon>
        <taxon>Pterocarpus clade</taxon>
        <taxon>Stylosanthes</taxon>
    </lineage>
</organism>
<keyword evidence="3" id="KW-1185">Reference proteome</keyword>
<evidence type="ECO:0000313" key="2">
    <source>
        <dbReference type="EMBL" id="MED6126102.1"/>
    </source>
</evidence>
<dbReference type="EMBL" id="JASCZI010031157">
    <property type="protein sequence ID" value="MED6126102.1"/>
    <property type="molecule type" value="Genomic_DNA"/>
</dbReference>
<protein>
    <submittedName>
        <fullName evidence="2">Uncharacterized protein</fullName>
    </submittedName>
</protein>
<gene>
    <name evidence="2" type="ORF">PIB30_075093</name>
</gene>
<dbReference type="Proteomes" id="UP001341840">
    <property type="component" value="Unassembled WGS sequence"/>
</dbReference>
<reference evidence="2 3" key="1">
    <citation type="journal article" date="2023" name="Plants (Basel)">
        <title>Bridging the Gap: Combining Genomics and Transcriptomics Approaches to Understand Stylosanthes scabra, an Orphan Legume from the Brazilian Caatinga.</title>
        <authorList>
            <person name="Ferreira-Neto J.R.C."/>
            <person name="da Silva M.D."/>
            <person name="Binneck E."/>
            <person name="de Melo N.F."/>
            <person name="da Silva R.H."/>
            <person name="de Melo A.L.T.M."/>
            <person name="Pandolfi V."/>
            <person name="Bustamante F.O."/>
            <person name="Brasileiro-Vidal A.C."/>
            <person name="Benko-Iseppon A.M."/>
        </authorList>
    </citation>
    <scope>NUCLEOTIDE SEQUENCE [LARGE SCALE GENOMIC DNA]</scope>
    <source>
        <tissue evidence="2">Leaves</tissue>
    </source>
</reference>
<keyword evidence="1" id="KW-0472">Membrane</keyword>
<evidence type="ECO:0000313" key="3">
    <source>
        <dbReference type="Proteomes" id="UP001341840"/>
    </source>
</evidence>
<comment type="caution">
    <text evidence="2">The sequence shown here is derived from an EMBL/GenBank/DDBJ whole genome shotgun (WGS) entry which is preliminary data.</text>
</comment>
<sequence length="268" mass="29987">MDCKYFTWVDEIDGGWEGLSRVLIGRISEKPNGRISTEDMDAAQLGATREIDLQIMKKMRKIHGEIKTARISLDIGSELSATKLRFSGPASGPPAKFLAPLLGKQKYRIRTLACCCSILKLNEVCAEQGKPDAELNLWGWHQITILLTVLILILTLILKLLLLIQVPSRWVKDLLSSKSVGASTAFDNQPNRFPKLNANFELKSGLTNLLHKFYGRPGKDLIKHIKDFEVICATTRRIGGDKDVVKAFTLSFYLDDRAKDCTTLCLPK</sequence>
<keyword evidence="1" id="KW-0812">Transmembrane</keyword>